<feature type="region of interest" description="Disordered" evidence="1">
    <location>
        <begin position="574"/>
        <end position="594"/>
    </location>
</feature>
<feature type="compositionally biased region" description="Acidic residues" evidence="1">
    <location>
        <begin position="649"/>
        <end position="674"/>
    </location>
</feature>
<evidence type="ECO:0000313" key="4">
    <source>
        <dbReference type="EMBL" id="MDO6542508.1"/>
    </source>
</evidence>
<dbReference type="Gene3D" id="1.20.58.2200">
    <property type="match status" value="1"/>
</dbReference>
<feature type="region of interest" description="Disordered" evidence="1">
    <location>
        <begin position="1100"/>
        <end position="1124"/>
    </location>
</feature>
<dbReference type="RefSeq" id="WP_303498990.1">
    <property type="nucleotide sequence ID" value="NZ_JAUOPU010000006.1"/>
</dbReference>
<keyword evidence="2" id="KW-0812">Transmembrane</keyword>
<protein>
    <submittedName>
        <fullName evidence="4">FimV/HubP family polar landmark protein</fullName>
    </submittedName>
</protein>
<feature type="region of interest" description="Disordered" evidence="1">
    <location>
        <begin position="500"/>
        <end position="525"/>
    </location>
</feature>
<dbReference type="EMBL" id="JAUOPU010000006">
    <property type="protein sequence ID" value="MDO6542508.1"/>
    <property type="molecule type" value="Genomic_DNA"/>
</dbReference>
<name>A0AAW7Y6J2_9GAMM</name>
<evidence type="ECO:0000256" key="1">
    <source>
        <dbReference type="SAM" id="MobiDB-lite"/>
    </source>
</evidence>
<feature type="compositionally biased region" description="Acidic residues" evidence="1">
    <location>
        <begin position="879"/>
        <end position="888"/>
    </location>
</feature>
<feature type="transmembrane region" description="Helical" evidence="2">
    <location>
        <begin position="52"/>
        <end position="74"/>
    </location>
</feature>
<feature type="compositionally biased region" description="Acidic residues" evidence="1">
    <location>
        <begin position="585"/>
        <end position="594"/>
    </location>
</feature>
<feature type="compositionally biased region" description="Low complexity" evidence="1">
    <location>
        <begin position="502"/>
        <end position="523"/>
    </location>
</feature>
<keyword evidence="2" id="KW-0472">Membrane</keyword>
<evidence type="ECO:0000256" key="2">
    <source>
        <dbReference type="SAM" id="Phobius"/>
    </source>
</evidence>
<proteinExistence type="predicted"/>
<feature type="domain" description="EH" evidence="3">
    <location>
        <begin position="10"/>
        <end position="105"/>
    </location>
</feature>
<dbReference type="PROSITE" id="PS50031">
    <property type="entry name" value="EH"/>
    <property type="match status" value="1"/>
</dbReference>
<feature type="region of interest" description="Disordered" evidence="1">
    <location>
        <begin position="1162"/>
        <end position="1295"/>
    </location>
</feature>
<feature type="compositionally biased region" description="Basic and acidic residues" evidence="1">
    <location>
        <begin position="1004"/>
        <end position="1018"/>
    </location>
</feature>
<feature type="region of interest" description="Disordered" evidence="1">
    <location>
        <begin position="926"/>
        <end position="1088"/>
    </location>
</feature>
<feature type="compositionally biased region" description="Acidic residues" evidence="1">
    <location>
        <begin position="465"/>
        <end position="474"/>
    </location>
</feature>
<organism evidence="4 5">
    <name type="scientific">Photobacterium sanguinicancri</name>
    <dbReference type="NCBI Taxonomy" id="875932"/>
    <lineage>
        <taxon>Bacteria</taxon>
        <taxon>Pseudomonadati</taxon>
        <taxon>Pseudomonadota</taxon>
        <taxon>Gammaproteobacteria</taxon>
        <taxon>Vibrionales</taxon>
        <taxon>Vibrionaceae</taxon>
        <taxon>Photobacterium</taxon>
    </lineage>
</organism>
<feature type="region of interest" description="Disordered" evidence="1">
    <location>
        <begin position="723"/>
        <end position="742"/>
    </location>
</feature>
<feature type="compositionally biased region" description="Acidic residues" evidence="1">
    <location>
        <begin position="1167"/>
        <end position="1181"/>
    </location>
</feature>
<sequence>MQHEVAALQDQQTSDGILRDEIKDFLAQQKTIEMQPVVQEPSLLDQLIANPWALAAAAFIPGALIAGIASYLLFGRRKEEDADDVKSLDSPNAIDPAVIPPNDSLLAGADDPTADLALSGNDDIDDLFAQDDALFDDPEDSLFAPQLRDDDDTLDLSSSDDFDIDSPLGGASSISVTGDEQALGLEDMERALDEMEQSSELSSDEALAAMWEQSLKEDDEQPNFDLSDNDGDSNDELLSGNNLDNGMLDQSLLDELLLEAEQADSSSSSKPNDSNDVVAQSELDALFDSFDSADSFDSPEQDVSDELAEQAAIDAALAEASAMANPEASLTKEANAASLFSEADTQRGEPESSSSQSEQDLIDDIFATSFASDDNADDNERILDESSTALLDELLDDDDIDLGDASNITLDENSTALLDELLGDDEQETSLFNSDIEIDENSTALLDELLGDDESLDPDTNSIEGDFDVDDMSDDDINIDELIIDENSTDLLDELLGETIESSDPSSLDMPPSDMSSPDMSPTDIDDIFAQQSAIQEPAANASVEVGAEIDNQNIDDIQFDSIGPIDSAIEEQEETKLAEPIESVADDSLADDSEVAEDDLDALLAAYGTQSGAIEPNQEHTTPDAEELAPSQSVYDEPEFEAPTFDINELETNELDTNELESPTLDDSDDADFASDFNDILNDALAPKEALEPDPFENDETASTAADGDLTFDEALDANENLATNESSGVETKQDVTDNSVEPTEIELTEAESVTAADDHNYDDLVAEVEGLLNDTEEESSPVGRRVDELLEEIEHAEALANVDVANEALTSAQVEANVAEPEPELVMPEPEPEPEPFSLDDFPEFTEEDALSDPEASEFTESAEPQAAEYQVSDKILDDELPEFDENAAMFDPEAEALESELADIADDEQQSALDNVVKQLQQAVEASESTPIAPSITPSIPSDEAALETRVEPASVEAGTQQEAEQTAHTPESDSFNVAKAESDFEFETIDLNTVPEFSEDDARQASYDEQHELEQYDIEQGLTSDSFIDDDGAEPLETTVEAPDAPQNTLQPETKKSPETSETSETGDPVMASPVNNAIDQQLVDSAGLDMDALLTDPDAWADDGDISSNTPAHSTASDIDLTAFDESSDALAKSEMLSDEIPFGLDDIESQERDQLLFNEDPLLDDQSLEMSEDDAAVWASISEEPRLASEDWSEQPQMQVEEVDRFDAESLLDEVDEQDLLLDDSDDVVNSDTASYRTDSRSGDEPANSQSHQQSHQQSHKSIDASASGYQDNSYLEADSELLDETKPSPASYISIDELLKESEFEDDFNVDIDLDNAPLNLDVGLDEFPDILAGVPEYDVDSQGEYASKLDLAKAYLEMNDAEGAADLLRDIAQNGDAQSAQEATHLLKVSTKS</sequence>
<feature type="region of interest" description="Disordered" evidence="1">
    <location>
        <begin position="216"/>
        <end position="246"/>
    </location>
</feature>
<feature type="compositionally biased region" description="Acidic residues" evidence="1">
    <location>
        <begin position="1216"/>
        <end position="1235"/>
    </location>
</feature>
<feature type="region of interest" description="Disordered" evidence="1">
    <location>
        <begin position="323"/>
        <end position="359"/>
    </location>
</feature>
<dbReference type="NCBIfam" id="TIGR03504">
    <property type="entry name" value="FimV_Cterm"/>
    <property type="match status" value="1"/>
</dbReference>
<evidence type="ECO:0000313" key="5">
    <source>
        <dbReference type="Proteomes" id="UP001170624"/>
    </source>
</evidence>
<feature type="region of interest" description="Disordered" evidence="1">
    <location>
        <begin position="260"/>
        <end position="283"/>
    </location>
</feature>
<keyword evidence="2" id="KW-1133">Transmembrane helix</keyword>
<feature type="compositionally biased region" description="Acidic residues" evidence="1">
    <location>
        <begin position="843"/>
        <end position="860"/>
    </location>
</feature>
<feature type="compositionally biased region" description="Low complexity" evidence="1">
    <location>
        <begin position="932"/>
        <end position="945"/>
    </location>
</feature>
<reference evidence="4" key="1">
    <citation type="submission" date="2023-07" db="EMBL/GenBank/DDBJ databases">
        <title>Genome content predicts the carbon catabolic preferences of heterotrophic bacteria.</title>
        <authorList>
            <person name="Gralka M."/>
        </authorList>
    </citation>
    <scope>NUCLEOTIDE SEQUENCE</scope>
    <source>
        <strain evidence="4">G2M05</strain>
    </source>
</reference>
<feature type="compositionally biased region" description="Acidic residues" evidence="1">
    <location>
        <begin position="149"/>
        <end position="164"/>
    </location>
</feature>
<dbReference type="InterPro" id="IPR020011">
    <property type="entry name" value="FimV_C"/>
</dbReference>
<feature type="compositionally biased region" description="Polar residues" evidence="1">
    <location>
        <begin position="1078"/>
        <end position="1088"/>
    </location>
</feature>
<dbReference type="Proteomes" id="UP001170624">
    <property type="component" value="Unassembled WGS sequence"/>
</dbReference>
<accession>A0AAW7Y6J2</accession>
<dbReference type="InterPro" id="IPR038440">
    <property type="entry name" value="FimV_C_sf"/>
</dbReference>
<feature type="region of interest" description="Disordered" evidence="1">
    <location>
        <begin position="818"/>
        <end position="894"/>
    </location>
</feature>
<dbReference type="InterPro" id="IPR000261">
    <property type="entry name" value="EH_dom"/>
</dbReference>
<comment type="caution">
    <text evidence="4">The sequence shown here is derived from an EMBL/GenBank/DDBJ whole genome shotgun (WGS) entry which is preliminary data.</text>
</comment>
<feature type="compositionally biased region" description="Polar residues" evidence="1">
    <location>
        <begin position="961"/>
        <end position="979"/>
    </location>
</feature>
<feature type="compositionally biased region" description="Acidic residues" evidence="1">
    <location>
        <begin position="217"/>
        <end position="235"/>
    </location>
</feature>
<feature type="region of interest" description="Disordered" evidence="1">
    <location>
        <begin position="84"/>
        <end position="106"/>
    </location>
</feature>
<feature type="region of interest" description="Disordered" evidence="1">
    <location>
        <begin position="609"/>
        <end position="711"/>
    </location>
</feature>
<feature type="compositionally biased region" description="Polar residues" evidence="1">
    <location>
        <begin position="1111"/>
        <end position="1122"/>
    </location>
</feature>
<feature type="region of interest" description="Disordered" evidence="1">
    <location>
        <begin position="452"/>
        <end position="474"/>
    </location>
</feature>
<feature type="region of interest" description="Disordered" evidence="1">
    <location>
        <begin position="138"/>
        <end position="178"/>
    </location>
</feature>
<evidence type="ECO:0000259" key="3">
    <source>
        <dbReference type="PROSITE" id="PS50031"/>
    </source>
</evidence>
<gene>
    <name evidence="4" type="ORF">Q4568_08185</name>
</gene>